<evidence type="ECO:0000313" key="1">
    <source>
        <dbReference type="Proteomes" id="UP000887580"/>
    </source>
</evidence>
<name>A0AC35ET61_9BILA</name>
<proteinExistence type="predicted"/>
<sequence length="130" mass="13650">SCLDPFAVSCISQNDAVSKFGVFTCSNSNCSINGRLISESVCVNVSSYQRNCCCYGDGCNNLAFSMDWPSNSTTTPINSLNNAASSSTPPKTLTSGALKCLQGLQNTTLSSTIVPTLCTDPLAVTCRTQI</sequence>
<organism evidence="1 2">
    <name type="scientific">Panagrolaimus sp. PS1159</name>
    <dbReference type="NCBI Taxonomy" id="55785"/>
    <lineage>
        <taxon>Eukaryota</taxon>
        <taxon>Metazoa</taxon>
        <taxon>Ecdysozoa</taxon>
        <taxon>Nematoda</taxon>
        <taxon>Chromadorea</taxon>
        <taxon>Rhabditida</taxon>
        <taxon>Tylenchina</taxon>
        <taxon>Panagrolaimomorpha</taxon>
        <taxon>Panagrolaimoidea</taxon>
        <taxon>Panagrolaimidae</taxon>
        <taxon>Panagrolaimus</taxon>
    </lineage>
</organism>
<dbReference type="WBParaSite" id="PS1159_v2.g10521.t1">
    <property type="protein sequence ID" value="PS1159_v2.g10521.t1"/>
    <property type="gene ID" value="PS1159_v2.g10521"/>
</dbReference>
<dbReference type="Proteomes" id="UP000887580">
    <property type="component" value="Unplaced"/>
</dbReference>
<accession>A0AC35ET61</accession>
<evidence type="ECO:0000313" key="2">
    <source>
        <dbReference type="WBParaSite" id="PS1159_v2.g10521.t1"/>
    </source>
</evidence>
<protein>
    <submittedName>
        <fullName evidence="2">UPAR/Ly6 domain-containing protein</fullName>
    </submittedName>
</protein>
<reference evidence="2" key="1">
    <citation type="submission" date="2022-11" db="UniProtKB">
        <authorList>
            <consortium name="WormBaseParasite"/>
        </authorList>
    </citation>
    <scope>IDENTIFICATION</scope>
</reference>